<sequence length="62" mass="7226">MLSARPCPNRAKLSPYLGSAKKFFEENFSLVRLVILRGHIFVNTFRVSWYNDNSCVLSEFQQ</sequence>
<dbReference type="AlphaFoldDB" id="A0A1G2AA31"/>
<accession>A0A1G2AA31</accession>
<proteinExistence type="predicted"/>
<evidence type="ECO:0000313" key="1">
    <source>
        <dbReference type="EMBL" id="OGY73346.1"/>
    </source>
</evidence>
<name>A0A1G2AA31_9BACT</name>
<dbReference type="EMBL" id="MHJU01000013">
    <property type="protein sequence ID" value="OGY73346.1"/>
    <property type="molecule type" value="Genomic_DNA"/>
</dbReference>
<dbReference type="Proteomes" id="UP000178315">
    <property type="component" value="Unassembled WGS sequence"/>
</dbReference>
<reference evidence="1 2" key="1">
    <citation type="journal article" date="2016" name="Nat. Commun.">
        <title>Thousands of microbial genomes shed light on interconnected biogeochemical processes in an aquifer system.</title>
        <authorList>
            <person name="Anantharaman K."/>
            <person name="Brown C.T."/>
            <person name="Hug L.A."/>
            <person name="Sharon I."/>
            <person name="Castelle C.J."/>
            <person name="Probst A.J."/>
            <person name="Thomas B.C."/>
            <person name="Singh A."/>
            <person name="Wilkins M.J."/>
            <person name="Karaoz U."/>
            <person name="Brodie E.L."/>
            <person name="Williams K.H."/>
            <person name="Hubbard S.S."/>
            <person name="Banfield J.F."/>
        </authorList>
    </citation>
    <scope>NUCLEOTIDE SEQUENCE [LARGE SCALE GENOMIC DNA]</scope>
</reference>
<evidence type="ECO:0000313" key="2">
    <source>
        <dbReference type="Proteomes" id="UP000178315"/>
    </source>
</evidence>
<protein>
    <submittedName>
        <fullName evidence="1">Uncharacterized protein</fullName>
    </submittedName>
</protein>
<organism evidence="1 2">
    <name type="scientific">Candidatus Jacksonbacteria bacterium RIFCSPLOWO2_02_FULL_44_20</name>
    <dbReference type="NCBI Taxonomy" id="1798460"/>
    <lineage>
        <taxon>Bacteria</taxon>
        <taxon>Candidatus Jacksoniibacteriota</taxon>
    </lineage>
</organism>
<comment type="caution">
    <text evidence="1">The sequence shown here is derived from an EMBL/GenBank/DDBJ whole genome shotgun (WGS) entry which is preliminary data.</text>
</comment>
<gene>
    <name evidence="1" type="ORF">A3H61_00300</name>
</gene>